<reference evidence="2" key="1">
    <citation type="journal article" date="2014" name="Cell">
        <title>The Architecture of a Scrambled Genome Reveals Massive Levels of Genomic Rearrangement during Development.</title>
        <authorList>
            <person name="Chen X."/>
            <person name="Bracht J.R."/>
            <person name="Goldman A.D."/>
            <person name="Dolzhenko E."/>
            <person name="Clay D.M."/>
            <person name="Swart E.C."/>
            <person name="Perlman D.H."/>
            <person name="Doak T.G."/>
            <person name="Stuart A."/>
            <person name="Amemiya C.T."/>
            <person name="Sebra R.P."/>
            <person name="Landweber L.F."/>
        </authorList>
    </citation>
    <scope>NUCLEOTIDE SEQUENCE [LARGE SCALE GENOMIC DNA]</scope>
    <source>
        <strain evidence="2">JRB310</strain>
    </source>
</reference>
<proteinExistence type="predicted"/>
<name>A0A073IB22_9SPIT</name>
<protein>
    <submittedName>
        <fullName evidence="1">Uncharacterized protein</fullName>
    </submittedName>
</protein>
<keyword evidence="2" id="KW-1185">Reference proteome</keyword>
<dbReference type="AlphaFoldDB" id="A0A073IB22"/>
<evidence type="ECO:0000313" key="2">
    <source>
        <dbReference type="Proteomes" id="UP000053232"/>
    </source>
</evidence>
<evidence type="ECO:0000313" key="1">
    <source>
        <dbReference type="EMBL" id="KEJ82577.1"/>
    </source>
</evidence>
<accession>A0A073IB22</accession>
<dbReference type="EMBL" id="ARYC01015251">
    <property type="protein sequence ID" value="KEJ82577.1"/>
    <property type="molecule type" value="Genomic_DNA"/>
</dbReference>
<sequence>MSDQRDAQMNDKSSTKVKDLPDYYSTKTDMAFKALIDEANNGTKVSARTLFQALELKEQIVSLRIQAATQGLANTIAYYFEQIEDILDKETKAQHTIANDPTTPKQIRTFLKTIDKLRSYNQGVIMYCYTDQHLMVNTNTIRFKTPWNFSKTSHTTSSSS</sequence>
<dbReference type="Proteomes" id="UP000053232">
    <property type="component" value="Unassembled WGS sequence"/>
</dbReference>
<gene>
    <name evidence="1" type="ORF">OXYTRIMIC_448</name>
</gene>
<organism evidence="1 2">
    <name type="scientific">Oxytricha trifallax</name>
    <dbReference type="NCBI Taxonomy" id="1172189"/>
    <lineage>
        <taxon>Eukaryota</taxon>
        <taxon>Sar</taxon>
        <taxon>Alveolata</taxon>
        <taxon>Ciliophora</taxon>
        <taxon>Intramacronucleata</taxon>
        <taxon>Spirotrichea</taxon>
        <taxon>Stichotrichia</taxon>
        <taxon>Sporadotrichida</taxon>
        <taxon>Oxytrichidae</taxon>
        <taxon>Oxytrichinae</taxon>
        <taxon>Oxytricha</taxon>
    </lineage>
</organism>
<comment type="caution">
    <text evidence="1">The sequence shown here is derived from an EMBL/GenBank/DDBJ whole genome shotgun (WGS) entry which is preliminary data.</text>
</comment>